<evidence type="ECO:0000256" key="1">
    <source>
        <dbReference type="SAM" id="Phobius"/>
    </source>
</evidence>
<keyword evidence="1" id="KW-0472">Membrane</keyword>
<gene>
    <name evidence="3" type="ORF">HTY61_14995</name>
</gene>
<evidence type="ECO:0000259" key="2">
    <source>
        <dbReference type="Pfam" id="PF01970"/>
    </source>
</evidence>
<protein>
    <submittedName>
        <fullName evidence="3">Tripartite tricarboxylate transporter permease</fullName>
    </submittedName>
</protein>
<dbReference type="KEGG" id="orm:HTY61_14995"/>
<feature type="transmembrane region" description="Helical" evidence="1">
    <location>
        <begin position="397"/>
        <end position="429"/>
    </location>
</feature>
<feature type="transmembrane region" description="Helical" evidence="1">
    <location>
        <begin position="140"/>
        <end position="158"/>
    </location>
</feature>
<dbReference type="PANTHER" id="PTHR35342:SF5">
    <property type="entry name" value="TRICARBOXYLIC TRANSPORT PROTEIN"/>
    <property type="match status" value="1"/>
</dbReference>
<feature type="transmembrane region" description="Helical" evidence="1">
    <location>
        <begin position="436"/>
        <end position="453"/>
    </location>
</feature>
<name>A0A6N1VFV7_9HYPH</name>
<dbReference type="PANTHER" id="PTHR35342">
    <property type="entry name" value="TRICARBOXYLIC TRANSPORT PROTEIN"/>
    <property type="match status" value="1"/>
</dbReference>
<accession>A0A6N1VFV7</accession>
<organism evidence="3 4">
    <name type="scientific">Oricola thermophila</name>
    <dbReference type="NCBI Taxonomy" id="2742145"/>
    <lineage>
        <taxon>Bacteria</taxon>
        <taxon>Pseudomonadati</taxon>
        <taxon>Pseudomonadota</taxon>
        <taxon>Alphaproteobacteria</taxon>
        <taxon>Hyphomicrobiales</taxon>
        <taxon>Ahrensiaceae</taxon>
        <taxon>Oricola</taxon>
    </lineage>
</organism>
<feature type="transmembrane region" description="Helical" evidence="1">
    <location>
        <begin position="322"/>
        <end position="348"/>
    </location>
</feature>
<feature type="transmembrane region" description="Helical" evidence="1">
    <location>
        <begin position="40"/>
        <end position="64"/>
    </location>
</feature>
<keyword evidence="1" id="KW-1133">Transmembrane helix</keyword>
<feature type="domain" description="DUF112" evidence="2">
    <location>
        <begin position="17"/>
        <end position="445"/>
    </location>
</feature>
<feature type="transmembrane region" description="Helical" evidence="1">
    <location>
        <begin position="360"/>
        <end position="377"/>
    </location>
</feature>
<feature type="transmembrane region" description="Helical" evidence="1">
    <location>
        <begin position="12"/>
        <end position="34"/>
    </location>
</feature>
<sequence>METILAGVADAFTLTNLLYIALGVFMGIMVGAIPGLNGPMAIAVAVPLTYYMSALTAIAFLIGINKGGTFGGSVAAILLNTPGSPESTSTALDGYPLVKKGKGLKALKMALYASVTGDILSDLVLFTVAAPLAIIALKMGPAEMASIFLFSLTIIAGLSGKSLLRGLIAAVLGAFLSTVGLDIETAQPRLTLGLNELIEGIPIIPLTIGLLALSEIIIQIEARFLKREQHAPAQDVFGRSIPRENKRVSLAEYRQCLPTILRSAAIGTGVGAVPGIGAIVAGFLGYAAAKRAAKNPEEFGTGKLEGVAATEAANSAVVGANLIPLLALGIPGSLSAAILIGAFLIHGVEPGPLIFREHGQLVYGIFAAMFMANWINFGIANVGLRLFALIVSLPKSVIHPVVVVLCIAGAFANGNSMFSVAVMMVFAVIGYFMRKLDFSIATFIIGFALGGTFEQSVRQAMILFQDRPADLLQHPIVLFFIALTVFSLWRILRSSMRSAPLPQFEEESTAREEKS</sequence>
<dbReference type="AlphaFoldDB" id="A0A6N1VFV7"/>
<proteinExistence type="predicted"/>
<dbReference type="Proteomes" id="UP000509367">
    <property type="component" value="Chromosome"/>
</dbReference>
<dbReference type="InterPro" id="IPR002823">
    <property type="entry name" value="DUF112_TM"/>
</dbReference>
<dbReference type="RefSeq" id="WP_175277560.1">
    <property type="nucleotide sequence ID" value="NZ_CP054836.1"/>
</dbReference>
<keyword evidence="1" id="KW-0812">Transmembrane</keyword>
<feature type="transmembrane region" description="Helical" evidence="1">
    <location>
        <begin position="264"/>
        <end position="289"/>
    </location>
</feature>
<keyword evidence="4" id="KW-1185">Reference proteome</keyword>
<dbReference type="Pfam" id="PF01970">
    <property type="entry name" value="TctA"/>
    <property type="match status" value="1"/>
</dbReference>
<feature type="transmembrane region" description="Helical" evidence="1">
    <location>
        <begin position="109"/>
        <end position="134"/>
    </location>
</feature>
<evidence type="ECO:0000313" key="4">
    <source>
        <dbReference type="Proteomes" id="UP000509367"/>
    </source>
</evidence>
<reference evidence="3 4" key="1">
    <citation type="submission" date="2020-06" db="EMBL/GenBank/DDBJ databases">
        <title>Oricola thermophila sp. nov. isolated from a tidal sediments.</title>
        <authorList>
            <person name="Kwon K.K."/>
            <person name="Yang S.-H."/>
            <person name="Park M.-J."/>
        </authorList>
    </citation>
    <scope>NUCLEOTIDE SEQUENCE [LARGE SCALE GENOMIC DNA]</scope>
    <source>
        <strain evidence="3 4">MEBiC13590</strain>
    </source>
</reference>
<feature type="transmembrane region" description="Helical" evidence="1">
    <location>
        <begin position="473"/>
        <end position="492"/>
    </location>
</feature>
<evidence type="ECO:0000313" key="3">
    <source>
        <dbReference type="EMBL" id="QKV19668.1"/>
    </source>
</evidence>
<dbReference type="EMBL" id="CP054836">
    <property type="protein sequence ID" value="QKV19668.1"/>
    <property type="molecule type" value="Genomic_DNA"/>
</dbReference>